<reference evidence="2 3" key="1">
    <citation type="submission" date="2016-10" db="EMBL/GenBank/DDBJ databases">
        <authorList>
            <person name="de Groot N.N."/>
        </authorList>
    </citation>
    <scope>NUCLEOTIDE SEQUENCE [LARGE SCALE GENOMIC DNA]</scope>
    <source>
        <strain evidence="2 3">DSM 25927</strain>
    </source>
</reference>
<keyword evidence="1" id="KW-0732">Signal</keyword>
<name>A0A1H9ETD4_9GAMM</name>
<evidence type="ECO:0000256" key="1">
    <source>
        <dbReference type="SAM" id="SignalP"/>
    </source>
</evidence>
<gene>
    <name evidence="2" type="ORF">SAMN04488038_105147</name>
</gene>
<accession>A0A1H9ETD4</accession>
<dbReference type="Proteomes" id="UP000199233">
    <property type="component" value="Unassembled WGS sequence"/>
</dbReference>
<keyword evidence="3" id="KW-1185">Reference proteome</keyword>
<evidence type="ECO:0000313" key="3">
    <source>
        <dbReference type="Proteomes" id="UP000199233"/>
    </source>
</evidence>
<protein>
    <recommendedName>
        <fullName evidence="4">Lipoprotein</fullName>
    </recommendedName>
</protein>
<sequence>MLSLWRRPLLLSAVLLLSACANSGSLFESQRFGGPAAAESAGNAPAAAPVTAPPAAAVPAAPVAMASGGRPRIGVLNLTETVLTHVHIGTTAFANFISIYPHDAAPLQQFVSAQMRQELEQAGFAAVELTPPIQLRDRVQDFFAPVELFKRDLAVNSELQGELAALMRAQQLDTLLVAVPLLGWDEINQRYRGFAIHSRSLLAFSRVSAWPSVRICVIDQNLKVHAASYGFFQSVEGLSFLPMPDAEPPAKDAPLDEASSQAWLKASRQVLSRLIHDGVALLKPLPPG</sequence>
<organism evidence="2 3">
    <name type="scientific">Solimonas aquatica</name>
    <dbReference type="NCBI Taxonomy" id="489703"/>
    <lineage>
        <taxon>Bacteria</taxon>
        <taxon>Pseudomonadati</taxon>
        <taxon>Pseudomonadota</taxon>
        <taxon>Gammaproteobacteria</taxon>
        <taxon>Nevskiales</taxon>
        <taxon>Nevskiaceae</taxon>
        <taxon>Solimonas</taxon>
    </lineage>
</organism>
<feature type="chain" id="PRO_5011663413" description="Lipoprotein" evidence="1">
    <location>
        <begin position="24"/>
        <end position="288"/>
    </location>
</feature>
<proteinExistence type="predicted"/>
<dbReference type="STRING" id="489703.SAMN04488038_105147"/>
<evidence type="ECO:0008006" key="4">
    <source>
        <dbReference type="Google" id="ProtNLM"/>
    </source>
</evidence>
<evidence type="ECO:0000313" key="2">
    <source>
        <dbReference type="EMBL" id="SEQ28941.1"/>
    </source>
</evidence>
<dbReference type="EMBL" id="FOFS01000005">
    <property type="protein sequence ID" value="SEQ28941.1"/>
    <property type="molecule type" value="Genomic_DNA"/>
</dbReference>
<feature type="signal peptide" evidence="1">
    <location>
        <begin position="1"/>
        <end position="23"/>
    </location>
</feature>
<dbReference type="AlphaFoldDB" id="A0A1H9ETD4"/>
<dbReference type="PROSITE" id="PS51257">
    <property type="entry name" value="PROKAR_LIPOPROTEIN"/>
    <property type="match status" value="1"/>
</dbReference>